<accession>I0I917</accession>
<dbReference type="KEGG" id="cap:CLDAP_37150"/>
<dbReference type="HOGENOM" id="CLU_2631499_0_0_0"/>
<gene>
    <name evidence="1" type="ordered locus">CLDAP_37150</name>
</gene>
<name>I0I917_CALAS</name>
<keyword evidence="2" id="KW-1185">Reference proteome</keyword>
<proteinExistence type="predicted"/>
<evidence type="ECO:0000313" key="1">
    <source>
        <dbReference type="EMBL" id="BAM01755.1"/>
    </source>
</evidence>
<protein>
    <submittedName>
        <fullName evidence="1">Uncharacterized protein</fullName>
    </submittedName>
</protein>
<dbReference type="EMBL" id="AP012337">
    <property type="protein sequence ID" value="BAM01755.1"/>
    <property type="molecule type" value="Genomic_DNA"/>
</dbReference>
<sequence length="77" mass="8474">MQRIIESTVKITVHVTGDAYWERGEKFFALTVRVAAPEGFSPSKGSSGFHPSRTRCERFGGYSSPSTHVRTVNLSAV</sequence>
<dbReference type="AlphaFoldDB" id="I0I917"/>
<dbReference type="Proteomes" id="UP000007880">
    <property type="component" value="Chromosome"/>
</dbReference>
<organism evidence="1 2">
    <name type="scientific">Caldilinea aerophila (strain DSM 14535 / JCM 11387 / NBRC 104270 / STL-6-O1)</name>
    <dbReference type="NCBI Taxonomy" id="926550"/>
    <lineage>
        <taxon>Bacteria</taxon>
        <taxon>Bacillati</taxon>
        <taxon>Chloroflexota</taxon>
        <taxon>Caldilineae</taxon>
        <taxon>Caldilineales</taxon>
        <taxon>Caldilineaceae</taxon>
        <taxon>Caldilinea</taxon>
    </lineage>
</organism>
<reference evidence="1 2" key="1">
    <citation type="submission" date="2012-02" db="EMBL/GenBank/DDBJ databases">
        <title>Complete genome sequence of Caldilinea aerophila DSM 14535 (= NBRC 102666).</title>
        <authorList>
            <person name="Oguchi A."/>
            <person name="Hosoyama A."/>
            <person name="Sekine M."/>
            <person name="Fukai R."/>
            <person name="Kato Y."/>
            <person name="Nakamura S."/>
            <person name="Hanada S."/>
            <person name="Yamazaki S."/>
            <person name="Fujita N."/>
        </authorList>
    </citation>
    <scope>NUCLEOTIDE SEQUENCE [LARGE SCALE GENOMIC DNA]</scope>
    <source>
        <strain evidence="2">DSM 14535 / JCM 11387 / NBRC 104270 / STL-6-O1</strain>
    </source>
</reference>
<evidence type="ECO:0000313" key="2">
    <source>
        <dbReference type="Proteomes" id="UP000007880"/>
    </source>
</evidence>